<gene>
    <name evidence="2" type="ORF">RDB_LOCUS91972</name>
</gene>
<feature type="region of interest" description="Disordered" evidence="1">
    <location>
        <begin position="159"/>
        <end position="178"/>
    </location>
</feature>
<protein>
    <submittedName>
        <fullName evidence="2">Uncharacterized protein</fullName>
    </submittedName>
</protein>
<comment type="caution">
    <text evidence="2">The sequence shown here is derived from an EMBL/GenBank/DDBJ whole genome shotgun (WGS) entry which is preliminary data.</text>
</comment>
<accession>A0A8H3CBR7</accession>
<dbReference type="Gene3D" id="3.90.230.10">
    <property type="entry name" value="Creatinase/methionine aminopeptidase superfamily"/>
    <property type="match status" value="1"/>
</dbReference>
<feature type="compositionally biased region" description="Polar residues" evidence="1">
    <location>
        <begin position="15"/>
        <end position="27"/>
    </location>
</feature>
<dbReference type="InterPro" id="IPR036005">
    <property type="entry name" value="Creatinase/aminopeptidase-like"/>
</dbReference>
<evidence type="ECO:0000313" key="2">
    <source>
        <dbReference type="EMBL" id="CAE6477015.1"/>
    </source>
</evidence>
<dbReference type="GO" id="GO:0070006">
    <property type="term" value="F:metalloaminopeptidase activity"/>
    <property type="evidence" value="ECO:0007669"/>
    <property type="project" value="TreeGrafter"/>
</dbReference>
<dbReference type="SUPFAM" id="SSF55920">
    <property type="entry name" value="Creatinase/aminopeptidase"/>
    <property type="match status" value="1"/>
</dbReference>
<sequence>MIYRLFSRHLPRLGSSPNVWSKSTPRTRPNAARLISTTPSSENPEDNEDLAGKLKAFGTYIPVLSENPLQQGTSHIPRKEVPAYIPRPVYAHPSYRAPKPPPYRGDGLIKLGTADELKIRRAGALAAMTLQQAQSLVKPGITSEEIDDQVHDFILSHGAYPSPLNYPSPEGSYPKTLA</sequence>
<proteinExistence type="predicted"/>
<dbReference type="AlphaFoldDB" id="A0A8H3CBR7"/>
<dbReference type="PANTHER" id="PTHR43330">
    <property type="entry name" value="METHIONINE AMINOPEPTIDASE"/>
    <property type="match status" value="1"/>
</dbReference>
<reference evidence="2" key="1">
    <citation type="submission" date="2021-01" db="EMBL/GenBank/DDBJ databases">
        <authorList>
            <person name="Kaushik A."/>
        </authorList>
    </citation>
    <scope>NUCLEOTIDE SEQUENCE</scope>
    <source>
        <strain evidence="2">AG4-RS23</strain>
    </source>
</reference>
<evidence type="ECO:0000256" key="1">
    <source>
        <dbReference type="SAM" id="MobiDB-lite"/>
    </source>
</evidence>
<dbReference type="EMBL" id="CAJMWY010001861">
    <property type="protein sequence ID" value="CAE6477015.1"/>
    <property type="molecule type" value="Genomic_DNA"/>
</dbReference>
<feature type="region of interest" description="Disordered" evidence="1">
    <location>
        <begin position="14"/>
        <end position="49"/>
    </location>
</feature>
<evidence type="ECO:0000313" key="3">
    <source>
        <dbReference type="Proteomes" id="UP000663861"/>
    </source>
</evidence>
<dbReference type="PANTHER" id="PTHR43330:SF8">
    <property type="entry name" value="METHIONINE AMINOPEPTIDASE 1D, MITOCHONDRIAL"/>
    <property type="match status" value="1"/>
</dbReference>
<dbReference type="Proteomes" id="UP000663861">
    <property type="component" value="Unassembled WGS sequence"/>
</dbReference>
<organism evidence="2 3">
    <name type="scientific">Rhizoctonia solani</name>
    <dbReference type="NCBI Taxonomy" id="456999"/>
    <lineage>
        <taxon>Eukaryota</taxon>
        <taxon>Fungi</taxon>
        <taxon>Dikarya</taxon>
        <taxon>Basidiomycota</taxon>
        <taxon>Agaricomycotina</taxon>
        <taxon>Agaricomycetes</taxon>
        <taxon>Cantharellales</taxon>
        <taxon>Ceratobasidiaceae</taxon>
        <taxon>Rhizoctonia</taxon>
    </lineage>
</organism>
<name>A0A8H3CBR7_9AGAM</name>